<reference evidence="2 3" key="1">
    <citation type="submission" date="2018-03" db="EMBL/GenBank/DDBJ databases">
        <title>Genomic Encyclopedia of Archaeal and Bacterial Type Strains, Phase II (KMG-II): from individual species to whole genera.</title>
        <authorList>
            <person name="Goeker M."/>
        </authorList>
    </citation>
    <scope>NUCLEOTIDE SEQUENCE [LARGE SCALE GENOMIC DNA]</scope>
    <source>
        <strain evidence="2 3">DSM 43146</strain>
    </source>
</reference>
<feature type="region of interest" description="Disordered" evidence="1">
    <location>
        <begin position="175"/>
        <end position="231"/>
    </location>
</feature>
<dbReference type="AlphaFoldDB" id="A0A2T0KE60"/>
<feature type="compositionally biased region" description="Low complexity" evidence="1">
    <location>
        <begin position="192"/>
        <end position="220"/>
    </location>
</feature>
<evidence type="ECO:0000313" key="3">
    <source>
        <dbReference type="Proteomes" id="UP000239415"/>
    </source>
</evidence>
<comment type="caution">
    <text evidence="2">The sequence shown here is derived from an EMBL/GenBank/DDBJ whole genome shotgun (WGS) entry which is preliminary data.</text>
</comment>
<gene>
    <name evidence="2" type="ORF">CLV67_106364</name>
</gene>
<name>A0A2T0KE60_9ACTN</name>
<feature type="region of interest" description="Disordered" evidence="1">
    <location>
        <begin position="1"/>
        <end position="86"/>
    </location>
</feature>
<dbReference type="Proteomes" id="UP000239415">
    <property type="component" value="Unassembled WGS sequence"/>
</dbReference>
<keyword evidence="3" id="KW-1185">Reference proteome</keyword>
<feature type="compositionally biased region" description="Gly residues" evidence="1">
    <location>
        <begin position="175"/>
        <end position="188"/>
    </location>
</feature>
<feature type="compositionally biased region" description="Pro residues" evidence="1">
    <location>
        <begin position="37"/>
        <end position="55"/>
    </location>
</feature>
<dbReference type="EMBL" id="PVMZ01000006">
    <property type="protein sequence ID" value="PRX21583.1"/>
    <property type="molecule type" value="Genomic_DNA"/>
</dbReference>
<protein>
    <submittedName>
        <fullName evidence="2">Uncharacterized protein</fullName>
    </submittedName>
</protein>
<accession>A0A2T0KE60</accession>
<feature type="compositionally biased region" description="Pro residues" evidence="1">
    <location>
        <begin position="71"/>
        <end position="83"/>
    </location>
</feature>
<sequence length="337" mass="33096">MPAWLGRGIEAGEGRGAPPPETPNGLLPGPRAGGRGDPPPGPGRGPPGAPGPPERPAAGEPGRGGTLPGPGRGPGPRWAPPSVVPCGRRSASRVRAACAAWAALTAASCSAFSAEARASAAATSMSCALAGLATGPGVGPGRPGTGAFGRTNGPGVGAAGDVGLLLGPPCGAPGRRGGWGRPIGGPGRGDADVLGPPGAAGAPDAGAGEDAGMAPPCSRAPRSRRATGASTVLDADLTNSPMSLRVARTVLLSTPSSLASSCTRALPGTALLTLRSYEQRPHRPHSCTRSLVISGTSSCAHLGRPTLLGRDGAPAPRHRWFRTARRPYGCAPQAVLG</sequence>
<evidence type="ECO:0000313" key="2">
    <source>
        <dbReference type="EMBL" id="PRX21583.1"/>
    </source>
</evidence>
<organism evidence="2 3">
    <name type="scientific">Actinoplanes italicus</name>
    <dbReference type="NCBI Taxonomy" id="113567"/>
    <lineage>
        <taxon>Bacteria</taxon>
        <taxon>Bacillati</taxon>
        <taxon>Actinomycetota</taxon>
        <taxon>Actinomycetes</taxon>
        <taxon>Micromonosporales</taxon>
        <taxon>Micromonosporaceae</taxon>
        <taxon>Actinoplanes</taxon>
    </lineage>
</organism>
<feature type="compositionally biased region" description="Gly residues" evidence="1">
    <location>
        <begin position="61"/>
        <end position="70"/>
    </location>
</feature>
<evidence type="ECO:0000256" key="1">
    <source>
        <dbReference type="SAM" id="MobiDB-lite"/>
    </source>
</evidence>
<proteinExistence type="predicted"/>